<feature type="transmembrane region" description="Helical" evidence="11">
    <location>
        <begin position="289"/>
        <end position="306"/>
    </location>
</feature>
<comment type="caution">
    <text evidence="14">The sequence shown here is derived from an EMBL/GenBank/DDBJ whole genome shotgun (WGS) entry which is preliminary data.</text>
</comment>
<sequence>MFFLLFILTISTNSINNQHKHRDHKYKEKYRENEVFELTSDDCLNEAQVMDILIKRKDYSKHKLPEKNGVTVYVEFWIQEINSISEMTNDFELEMYINEMWSDPNLQFRGLGACKANMTLDQQTLKKIWTPNTCFVNSKFAEIYDSPFENVFLTLFENGTVWVNYRVHVKGPCSMDLEDFPMDTQSCRLNYQSFSYNNEEVRLNWNNQRIPVFAIKEIRIADFWLRDIRPTMIKREFPAGFWDELIVTFVFERRYMWYFLQAYLPTFFSIFISWLAFSLGPQAITPRTMIGVNALLSMIFHFGSIMKNLPRVSYVKAIDVWMLSSMTFVFLSLIELAIVGYKIHIQKDDSMIETIDRIARFLFPAAFSIFNIIYWARYGFKVG</sequence>
<dbReference type="InterPro" id="IPR006028">
    <property type="entry name" value="GABAA/Glycine_rcpt"/>
</dbReference>
<evidence type="ECO:0000256" key="10">
    <source>
        <dbReference type="ARBA" id="ARBA00023303"/>
    </source>
</evidence>
<feature type="transmembrane region" description="Helical" evidence="11">
    <location>
        <begin position="361"/>
        <end position="380"/>
    </location>
</feature>
<comment type="similarity">
    <text evidence="11">Belongs to the ligand-gated ion channel (TC 1.A.9) family.</text>
</comment>
<feature type="transmembrane region" description="Helical" evidence="11">
    <location>
        <begin position="318"/>
        <end position="341"/>
    </location>
</feature>
<dbReference type="Gene3D" id="1.20.58.390">
    <property type="entry name" value="Neurotransmitter-gated ion-channel transmembrane domain"/>
    <property type="match status" value="1"/>
</dbReference>
<comment type="subcellular location">
    <subcellularLocation>
        <location evidence="2">Cell membrane</location>
    </subcellularLocation>
    <subcellularLocation>
        <location evidence="1">Membrane</location>
        <topology evidence="1">Multi-pass membrane protein</topology>
    </subcellularLocation>
</comment>
<accession>A0A9P1ISI8</accession>
<evidence type="ECO:0000256" key="6">
    <source>
        <dbReference type="ARBA" id="ARBA00022729"/>
    </source>
</evidence>
<name>A0A9P1ISI8_9PELO</name>
<organism evidence="14 15">
    <name type="scientific">Caenorhabditis angaria</name>
    <dbReference type="NCBI Taxonomy" id="860376"/>
    <lineage>
        <taxon>Eukaryota</taxon>
        <taxon>Metazoa</taxon>
        <taxon>Ecdysozoa</taxon>
        <taxon>Nematoda</taxon>
        <taxon>Chromadorea</taxon>
        <taxon>Rhabditida</taxon>
        <taxon>Rhabditina</taxon>
        <taxon>Rhabditomorpha</taxon>
        <taxon>Rhabditoidea</taxon>
        <taxon>Rhabditidae</taxon>
        <taxon>Peloderinae</taxon>
        <taxon>Caenorhabditis</taxon>
    </lineage>
</organism>
<feature type="transmembrane region" description="Helical" evidence="11">
    <location>
        <begin position="255"/>
        <end position="277"/>
    </location>
</feature>
<keyword evidence="10 11" id="KW-0407">Ion channel</keyword>
<dbReference type="GO" id="GO:0004888">
    <property type="term" value="F:transmembrane signaling receptor activity"/>
    <property type="evidence" value="ECO:0007669"/>
    <property type="project" value="InterPro"/>
</dbReference>
<dbReference type="FunFam" id="2.70.170.10:FF:000108">
    <property type="entry name" value="Ligand-Gated ion Channel"/>
    <property type="match status" value="1"/>
</dbReference>
<dbReference type="InterPro" id="IPR006202">
    <property type="entry name" value="Neur_chan_lig-bd"/>
</dbReference>
<keyword evidence="9 11" id="KW-0472">Membrane</keyword>
<evidence type="ECO:0000256" key="9">
    <source>
        <dbReference type="ARBA" id="ARBA00023136"/>
    </source>
</evidence>
<dbReference type="EMBL" id="CANHGI010000005">
    <property type="protein sequence ID" value="CAI5451265.1"/>
    <property type="molecule type" value="Genomic_DNA"/>
</dbReference>
<keyword evidence="7 11" id="KW-1133">Transmembrane helix</keyword>
<feature type="domain" description="Neurotransmitter-gated ion-channel transmembrane" evidence="13">
    <location>
        <begin position="263"/>
        <end position="346"/>
    </location>
</feature>
<proteinExistence type="inferred from homology"/>
<dbReference type="CDD" id="cd18990">
    <property type="entry name" value="LGIC_ECD_GABAAR"/>
    <property type="match status" value="1"/>
</dbReference>
<dbReference type="GO" id="GO:0005886">
    <property type="term" value="C:plasma membrane"/>
    <property type="evidence" value="ECO:0007669"/>
    <property type="project" value="UniProtKB-SubCell"/>
</dbReference>
<dbReference type="InterPro" id="IPR036734">
    <property type="entry name" value="Neur_chan_lig-bd_sf"/>
</dbReference>
<evidence type="ECO:0000313" key="15">
    <source>
        <dbReference type="Proteomes" id="UP001152747"/>
    </source>
</evidence>
<evidence type="ECO:0000256" key="8">
    <source>
        <dbReference type="ARBA" id="ARBA00023065"/>
    </source>
</evidence>
<dbReference type="SUPFAM" id="SSF63712">
    <property type="entry name" value="Nicotinic receptor ligand binding domain-like"/>
    <property type="match status" value="1"/>
</dbReference>
<dbReference type="CDD" id="cd19049">
    <property type="entry name" value="LGIC_TM_anion"/>
    <property type="match status" value="1"/>
</dbReference>
<evidence type="ECO:0000256" key="11">
    <source>
        <dbReference type="RuleBase" id="RU000687"/>
    </source>
</evidence>
<dbReference type="PRINTS" id="PR00253">
    <property type="entry name" value="GABAARECEPTR"/>
</dbReference>
<reference evidence="14" key="1">
    <citation type="submission" date="2022-11" db="EMBL/GenBank/DDBJ databases">
        <authorList>
            <person name="Kikuchi T."/>
        </authorList>
    </citation>
    <scope>NUCLEOTIDE SEQUENCE</scope>
    <source>
        <strain evidence="14">PS1010</strain>
    </source>
</reference>
<dbReference type="InterPro" id="IPR036719">
    <property type="entry name" value="Neuro-gated_channel_TM_sf"/>
</dbReference>
<dbReference type="SUPFAM" id="SSF90112">
    <property type="entry name" value="Neurotransmitter-gated ion-channel transmembrane pore"/>
    <property type="match status" value="1"/>
</dbReference>
<dbReference type="FunFam" id="1.20.58.390:FF:000061">
    <property type="entry name" value="Ligand-Gated ion Channel"/>
    <property type="match status" value="1"/>
</dbReference>
<evidence type="ECO:0000256" key="3">
    <source>
        <dbReference type="ARBA" id="ARBA00022448"/>
    </source>
</evidence>
<evidence type="ECO:0000259" key="12">
    <source>
        <dbReference type="Pfam" id="PF02931"/>
    </source>
</evidence>
<gene>
    <name evidence="14" type="ORF">CAMP_LOCUS13902</name>
</gene>
<keyword evidence="5 11" id="KW-0812">Transmembrane</keyword>
<dbReference type="GO" id="GO:0005230">
    <property type="term" value="F:extracellular ligand-gated monoatomic ion channel activity"/>
    <property type="evidence" value="ECO:0007669"/>
    <property type="project" value="InterPro"/>
</dbReference>
<evidence type="ECO:0000256" key="5">
    <source>
        <dbReference type="ARBA" id="ARBA00022692"/>
    </source>
</evidence>
<feature type="domain" description="Neurotransmitter-gated ion-channel ligand-binding" evidence="12">
    <location>
        <begin position="48"/>
        <end position="254"/>
    </location>
</feature>
<keyword evidence="15" id="KW-1185">Reference proteome</keyword>
<dbReference type="AlphaFoldDB" id="A0A9P1ISI8"/>
<dbReference type="InterPro" id="IPR018000">
    <property type="entry name" value="Neurotransmitter_ion_chnl_CS"/>
</dbReference>
<keyword evidence="3 11" id="KW-0813">Transport</keyword>
<dbReference type="PRINTS" id="PR00252">
    <property type="entry name" value="NRIONCHANNEL"/>
</dbReference>
<dbReference type="InterPro" id="IPR038050">
    <property type="entry name" value="Neuro_actylchol_rec"/>
</dbReference>
<evidence type="ECO:0000256" key="1">
    <source>
        <dbReference type="ARBA" id="ARBA00004141"/>
    </source>
</evidence>
<dbReference type="Proteomes" id="UP001152747">
    <property type="component" value="Unassembled WGS sequence"/>
</dbReference>
<dbReference type="OrthoDB" id="442503at2759"/>
<protein>
    <submittedName>
        <fullName evidence="14">Uncharacterized protein</fullName>
    </submittedName>
</protein>
<keyword evidence="8 11" id="KW-0406">Ion transport</keyword>
<dbReference type="Pfam" id="PF02931">
    <property type="entry name" value="Neur_chan_LBD"/>
    <property type="match status" value="1"/>
</dbReference>
<evidence type="ECO:0000256" key="2">
    <source>
        <dbReference type="ARBA" id="ARBA00004236"/>
    </source>
</evidence>
<evidence type="ECO:0000259" key="13">
    <source>
        <dbReference type="Pfam" id="PF02932"/>
    </source>
</evidence>
<dbReference type="InterPro" id="IPR006201">
    <property type="entry name" value="Neur_channel"/>
</dbReference>
<dbReference type="Pfam" id="PF02932">
    <property type="entry name" value="Neur_chan_memb"/>
    <property type="match status" value="1"/>
</dbReference>
<keyword evidence="6" id="KW-0732">Signal</keyword>
<dbReference type="PANTHER" id="PTHR18945">
    <property type="entry name" value="NEUROTRANSMITTER GATED ION CHANNEL"/>
    <property type="match status" value="1"/>
</dbReference>
<keyword evidence="4" id="KW-1003">Cell membrane</keyword>
<dbReference type="Gene3D" id="2.70.170.10">
    <property type="entry name" value="Neurotransmitter-gated ion-channel ligand-binding domain"/>
    <property type="match status" value="1"/>
</dbReference>
<evidence type="ECO:0000256" key="7">
    <source>
        <dbReference type="ARBA" id="ARBA00022989"/>
    </source>
</evidence>
<evidence type="ECO:0000256" key="4">
    <source>
        <dbReference type="ARBA" id="ARBA00022475"/>
    </source>
</evidence>
<dbReference type="InterPro" id="IPR006029">
    <property type="entry name" value="Neurotrans-gated_channel_TM"/>
</dbReference>
<evidence type="ECO:0000313" key="14">
    <source>
        <dbReference type="EMBL" id="CAI5451265.1"/>
    </source>
</evidence>
<dbReference type="PROSITE" id="PS00236">
    <property type="entry name" value="NEUROTR_ION_CHANNEL"/>
    <property type="match status" value="1"/>
</dbReference>